<dbReference type="InterPro" id="IPR039690">
    <property type="entry name" value="SNRNP25"/>
</dbReference>
<dbReference type="GO" id="GO:0000398">
    <property type="term" value="P:mRNA splicing, via spliceosome"/>
    <property type="evidence" value="ECO:0007669"/>
    <property type="project" value="InterPro"/>
</dbReference>
<dbReference type="PANTHER" id="PTHR14942:SF0">
    <property type="entry name" value="U11_U12 SMALL NUCLEAR RIBONUCLEOPROTEIN 25 KDA PROTEIN"/>
    <property type="match status" value="1"/>
</dbReference>
<reference evidence="2 3" key="1">
    <citation type="submission" date="2022-05" db="EMBL/GenBank/DDBJ databases">
        <authorList>
            <consortium name="Genoscope - CEA"/>
            <person name="William W."/>
        </authorList>
    </citation>
    <scope>NUCLEOTIDE SEQUENCE [LARGE SCALE GENOMIC DNA]</scope>
</reference>
<evidence type="ECO:0000313" key="2">
    <source>
        <dbReference type="EMBL" id="CAH3143983.1"/>
    </source>
</evidence>
<protein>
    <recommendedName>
        <fullName evidence="1">Ubiquitin-like domain-containing protein</fullName>
    </recommendedName>
</protein>
<keyword evidence="3" id="KW-1185">Reference proteome</keyword>
<dbReference type="Proteomes" id="UP001159428">
    <property type="component" value="Unassembled WGS sequence"/>
</dbReference>
<proteinExistence type="predicted"/>
<dbReference type="PANTHER" id="PTHR14942">
    <property type="entry name" value="U11/U12 SMALL NUCLEAR RIBONUCLEOPROTEIN 25 KDA PROTEIN"/>
    <property type="match status" value="1"/>
</dbReference>
<dbReference type="GO" id="GO:0005689">
    <property type="term" value="C:U12-type spliceosomal complex"/>
    <property type="evidence" value="ECO:0007669"/>
    <property type="project" value="TreeGrafter"/>
</dbReference>
<comment type="caution">
    <text evidence="2">The sequence shown here is derived from an EMBL/GenBank/DDBJ whole genome shotgun (WGS) entry which is preliminary data.</text>
</comment>
<evidence type="ECO:0000313" key="3">
    <source>
        <dbReference type="Proteomes" id="UP001159428"/>
    </source>
</evidence>
<accession>A0AAU9XD45</accession>
<organism evidence="2 3">
    <name type="scientific">Pocillopora meandrina</name>
    <dbReference type="NCBI Taxonomy" id="46732"/>
    <lineage>
        <taxon>Eukaryota</taxon>
        <taxon>Metazoa</taxon>
        <taxon>Cnidaria</taxon>
        <taxon>Anthozoa</taxon>
        <taxon>Hexacorallia</taxon>
        <taxon>Scleractinia</taxon>
        <taxon>Astrocoeniina</taxon>
        <taxon>Pocilloporidae</taxon>
        <taxon>Pocillopora</taxon>
    </lineage>
</organism>
<dbReference type="InterPro" id="IPR029071">
    <property type="entry name" value="Ubiquitin-like_domsf"/>
</dbReference>
<dbReference type="SUPFAM" id="SSF54236">
    <property type="entry name" value="Ubiquitin-like"/>
    <property type="match status" value="1"/>
</dbReference>
<name>A0AAU9XD45_9CNID</name>
<dbReference type="Gene3D" id="3.10.20.90">
    <property type="entry name" value="Phosphatidylinositol 3-kinase Catalytic Subunit, Chain A, domain 1"/>
    <property type="match status" value="1"/>
</dbReference>
<dbReference type="Pfam" id="PF18036">
    <property type="entry name" value="Ubiquitin_4"/>
    <property type="match status" value="1"/>
</dbReference>
<dbReference type="EMBL" id="CALNXJ010000038">
    <property type="protein sequence ID" value="CAH3143983.1"/>
    <property type="molecule type" value="Genomic_DNA"/>
</dbReference>
<dbReference type="InterPro" id="IPR000626">
    <property type="entry name" value="Ubiquitin-like_dom"/>
</dbReference>
<dbReference type="InterPro" id="IPR040610">
    <property type="entry name" value="SNRNP25_ubiquitin"/>
</dbReference>
<gene>
    <name evidence="2" type="ORF">PMEA_00020887</name>
</gene>
<sequence length="156" mass="17989">MADEESLEELKIKIDSLSHPEVMALFSEKLGKIMEDPLLIGLPNEPTLDEMNSQIALEHGRAIVVNVRQQDEQGTLLPVVVIQNATVHDLKKAIQRHISLKLSREGGPNIVSWKYIWKTYWLSFEGQKLTEDHQPLTYYGIQNKDEVTFVKRLRRK</sequence>
<feature type="domain" description="Ubiquitin-like" evidence="1">
    <location>
        <begin position="63"/>
        <end position="156"/>
    </location>
</feature>
<dbReference type="PROSITE" id="PS50053">
    <property type="entry name" value="UBIQUITIN_2"/>
    <property type="match status" value="1"/>
</dbReference>
<dbReference type="AlphaFoldDB" id="A0AAU9XD45"/>
<dbReference type="CDD" id="cd17058">
    <property type="entry name" value="Ubl_SNRNP25"/>
    <property type="match status" value="1"/>
</dbReference>
<evidence type="ECO:0000259" key="1">
    <source>
        <dbReference type="PROSITE" id="PS50053"/>
    </source>
</evidence>